<feature type="compositionally biased region" description="Low complexity" evidence="1">
    <location>
        <begin position="159"/>
        <end position="170"/>
    </location>
</feature>
<evidence type="ECO:0000313" key="3">
    <source>
        <dbReference type="Proteomes" id="UP000218811"/>
    </source>
</evidence>
<evidence type="ECO:0000256" key="1">
    <source>
        <dbReference type="SAM" id="MobiDB-lite"/>
    </source>
</evidence>
<dbReference type="EMBL" id="KB467843">
    <property type="protein sequence ID" value="PCH35144.1"/>
    <property type="molecule type" value="Genomic_DNA"/>
</dbReference>
<feature type="compositionally biased region" description="Low complexity" evidence="1">
    <location>
        <begin position="260"/>
        <end position="275"/>
    </location>
</feature>
<accession>A0A2H3JEM0</accession>
<name>A0A2H3JEM0_WOLCO</name>
<evidence type="ECO:0000313" key="2">
    <source>
        <dbReference type="EMBL" id="PCH35144.1"/>
    </source>
</evidence>
<organism evidence="2 3">
    <name type="scientific">Wolfiporia cocos (strain MD-104)</name>
    <name type="common">Brown rot fungus</name>
    <dbReference type="NCBI Taxonomy" id="742152"/>
    <lineage>
        <taxon>Eukaryota</taxon>
        <taxon>Fungi</taxon>
        <taxon>Dikarya</taxon>
        <taxon>Basidiomycota</taxon>
        <taxon>Agaricomycotina</taxon>
        <taxon>Agaricomycetes</taxon>
        <taxon>Polyporales</taxon>
        <taxon>Phaeolaceae</taxon>
        <taxon>Wolfiporia</taxon>
    </lineage>
</organism>
<proteinExistence type="predicted"/>
<feature type="compositionally biased region" description="Low complexity" evidence="1">
    <location>
        <begin position="44"/>
        <end position="54"/>
    </location>
</feature>
<feature type="region of interest" description="Disordered" evidence="1">
    <location>
        <begin position="472"/>
        <end position="542"/>
    </location>
</feature>
<feature type="compositionally biased region" description="Basic and acidic residues" evidence="1">
    <location>
        <begin position="392"/>
        <end position="403"/>
    </location>
</feature>
<dbReference type="AlphaFoldDB" id="A0A2H3JEM0"/>
<keyword evidence="3" id="KW-1185">Reference proteome</keyword>
<sequence length="542" mass="58228">MTEYTASSEAIREYMSARERTALWVHTHSKDGGILTFLPPSAPPSAISDPDAPSYGPSDSDEESSRSLPPRMVLRFNDGRPDIPMTTDHIPTSAHTGRRSSSRRDMPHRSSSPKQTPTHSRSKSGSHIPEGANKSPQAVRRHAQTLSYATEEHTRVLHPESPSRSQSPESIVILPSLQAADAPLPPTKPAVNTSHRSQSSQTHSRSASAQAALAAVNATVSSGSRPPAQPQQYNGVPQAHSHQSSHRSIAAPSPRRAFDPSQIPVPSSSPPIAYSHSHPLPSTVYPGYAPLHASSSRSQTQLPYSYSPPAIIYAPSSKHSRSHYTPPAIVYSPRSHHTHQRSASSHAAPSITYSHSAPLPQPPYQSYSGSAQHYPAHGSSHRSGSAVPQEPYDMRHRQYDGSHSRAGSSARVRTPAQPINYAPPPDVPPRSPSPAESDRDSRASGSTYYVLPTAGQKVKLVVPNSGSIYTATSTTKSAHSPRSPRSAHSGSKKPFFQRIFSIPKFPGSAASANSRGSQGKALHGRYTVEKPHPQGRVGVAQR</sequence>
<feature type="compositionally biased region" description="Polar residues" evidence="1">
    <location>
        <begin position="109"/>
        <end position="125"/>
    </location>
</feature>
<feature type="compositionally biased region" description="Pro residues" evidence="1">
    <location>
        <begin position="421"/>
        <end position="432"/>
    </location>
</feature>
<feature type="compositionally biased region" description="Polar residues" evidence="1">
    <location>
        <begin position="341"/>
        <end position="355"/>
    </location>
</feature>
<gene>
    <name evidence="2" type="ORF">WOLCODRAFT_139755</name>
</gene>
<feature type="region of interest" description="Disordered" evidence="1">
    <location>
        <begin position="31"/>
        <end position="445"/>
    </location>
</feature>
<protein>
    <submittedName>
        <fullName evidence="2">Uncharacterized protein</fullName>
    </submittedName>
</protein>
<feature type="compositionally biased region" description="Low complexity" evidence="1">
    <location>
        <begin position="193"/>
        <end position="222"/>
    </location>
</feature>
<reference evidence="2 3" key="1">
    <citation type="journal article" date="2012" name="Science">
        <title>The Paleozoic origin of enzymatic lignin decomposition reconstructed from 31 fungal genomes.</title>
        <authorList>
            <person name="Floudas D."/>
            <person name="Binder M."/>
            <person name="Riley R."/>
            <person name="Barry K."/>
            <person name="Blanchette R.A."/>
            <person name="Henrissat B."/>
            <person name="Martinez A.T."/>
            <person name="Otillar R."/>
            <person name="Spatafora J.W."/>
            <person name="Yadav J.S."/>
            <person name="Aerts A."/>
            <person name="Benoit I."/>
            <person name="Boyd A."/>
            <person name="Carlson A."/>
            <person name="Copeland A."/>
            <person name="Coutinho P.M."/>
            <person name="de Vries R.P."/>
            <person name="Ferreira P."/>
            <person name="Findley K."/>
            <person name="Foster B."/>
            <person name="Gaskell J."/>
            <person name="Glotzer D."/>
            <person name="Gorecki P."/>
            <person name="Heitman J."/>
            <person name="Hesse C."/>
            <person name="Hori C."/>
            <person name="Igarashi K."/>
            <person name="Jurgens J.A."/>
            <person name="Kallen N."/>
            <person name="Kersten P."/>
            <person name="Kohler A."/>
            <person name="Kuees U."/>
            <person name="Kumar T.K.A."/>
            <person name="Kuo A."/>
            <person name="LaButti K."/>
            <person name="Larrondo L.F."/>
            <person name="Lindquist E."/>
            <person name="Ling A."/>
            <person name="Lombard V."/>
            <person name="Lucas S."/>
            <person name="Lundell T."/>
            <person name="Martin R."/>
            <person name="McLaughlin D.J."/>
            <person name="Morgenstern I."/>
            <person name="Morin E."/>
            <person name="Murat C."/>
            <person name="Nagy L.G."/>
            <person name="Nolan M."/>
            <person name="Ohm R.A."/>
            <person name="Patyshakuliyeva A."/>
            <person name="Rokas A."/>
            <person name="Ruiz-Duenas F.J."/>
            <person name="Sabat G."/>
            <person name="Salamov A."/>
            <person name="Samejima M."/>
            <person name="Schmutz J."/>
            <person name="Slot J.C."/>
            <person name="St John F."/>
            <person name="Stenlid J."/>
            <person name="Sun H."/>
            <person name="Sun S."/>
            <person name="Syed K."/>
            <person name="Tsang A."/>
            <person name="Wiebenga A."/>
            <person name="Young D."/>
            <person name="Pisabarro A."/>
            <person name="Eastwood D.C."/>
            <person name="Martin F."/>
            <person name="Cullen D."/>
            <person name="Grigoriev I.V."/>
            <person name="Hibbett D.S."/>
        </authorList>
    </citation>
    <scope>NUCLEOTIDE SEQUENCE [LARGE SCALE GENOMIC DNA]</scope>
    <source>
        <strain evidence="2 3">MD-104</strain>
    </source>
</reference>
<feature type="compositionally biased region" description="Polar residues" evidence="1">
    <location>
        <begin position="293"/>
        <end position="304"/>
    </location>
</feature>
<dbReference type="OrthoDB" id="3249663at2759"/>
<dbReference type="OMA" id="DTDGHTQ"/>
<dbReference type="Proteomes" id="UP000218811">
    <property type="component" value="Unassembled WGS sequence"/>
</dbReference>